<dbReference type="OrthoDB" id="6132182at2759"/>
<dbReference type="InterPro" id="IPR008922">
    <property type="entry name" value="Di-copper_centre_dom_sf"/>
</dbReference>
<reference evidence="5" key="2">
    <citation type="submission" date="2018-04" db="EMBL/GenBank/DDBJ databases">
        <title>Leveraging single-cell genomics to expand the Fungal Tree of Life.</title>
        <authorList>
            <consortium name="DOE Joint Genome Institute"/>
            <person name="Ahrendt S.R."/>
            <person name="Quandt C.A."/>
            <person name="Ciobanu D."/>
            <person name="Clum A."/>
            <person name="Salamov A."/>
            <person name="Andreopoulos B."/>
            <person name="Cheng J.-F."/>
            <person name="Woyke T."/>
            <person name="Pelin A."/>
            <person name="Henrissat B."/>
            <person name="Benny G.L."/>
            <person name="Smith M.E."/>
            <person name="James T.Y."/>
            <person name="Grigoriev I.V."/>
        </authorList>
    </citation>
    <scope>NUCLEOTIDE SEQUENCE</scope>
    <source>
        <strain evidence="5">ATCC 52028</strain>
    </source>
</reference>
<accession>A0A4P9WX00</accession>
<dbReference type="SUPFAM" id="SSF48056">
    <property type="entry name" value="Di-copper centre-containing domain"/>
    <property type="match status" value="1"/>
</dbReference>
<dbReference type="Gene3D" id="1.10.1280.10">
    <property type="entry name" value="Di-copper center containing domain from catechol oxidase"/>
    <property type="match status" value="1"/>
</dbReference>
<dbReference type="EMBL" id="ML009344">
    <property type="protein sequence ID" value="RKO97252.1"/>
    <property type="molecule type" value="Genomic_DNA"/>
</dbReference>
<evidence type="ECO:0000256" key="1">
    <source>
        <dbReference type="ARBA" id="ARBA00022723"/>
    </source>
</evidence>
<evidence type="ECO:0000313" key="7">
    <source>
        <dbReference type="Proteomes" id="UP000274922"/>
    </source>
</evidence>
<dbReference type="PRINTS" id="PR00092">
    <property type="entry name" value="TYROSINASE"/>
</dbReference>
<keyword evidence="7" id="KW-1185">Reference proteome</keyword>
<reference evidence="4" key="3">
    <citation type="submission" date="2018-08" db="EMBL/GenBank/DDBJ databases">
        <title>Leveraging single-cell genomics to expand the Fungal Tree of Life.</title>
        <authorList>
            <consortium name="DOE Joint Genome Institute"/>
            <person name="Ahrendt S.R."/>
            <person name="Quandt C.A."/>
            <person name="Ciobanu D."/>
            <person name="Clum A."/>
            <person name="Salamov A."/>
            <person name="Andreopoulos B."/>
            <person name="Cheng J.-F."/>
            <person name="Woyke T."/>
            <person name="Pelin A."/>
            <person name="Henrissat B."/>
            <person name="Reynolds N."/>
            <person name="Benny G.L."/>
            <person name="Smith M.E."/>
            <person name="James T.Y."/>
            <person name="Grigoriev I.V."/>
        </authorList>
    </citation>
    <scope>NUCLEOTIDE SEQUENCE</scope>
    <source>
        <strain evidence="4">ATCC 52028</strain>
    </source>
</reference>
<feature type="non-terminal residue" evidence="4">
    <location>
        <position position="1"/>
    </location>
</feature>
<feature type="non-terminal residue" evidence="4">
    <location>
        <position position="279"/>
    </location>
</feature>
<dbReference type="PANTHER" id="PTHR11474">
    <property type="entry name" value="TYROSINASE FAMILY MEMBER"/>
    <property type="match status" value="1"/>
</dbReference>
<keyword evidence="2" id="KW-0186">Copper</keyword>
<dbReference type="STRING" id="1555241.A0A4P9WX00"/>
<reference evidence="6 7" key="1">
    <citation type="journal article" date="2018" name="Nat. Microbiol.">
        <title>Leveraging single-cell genomics to expand the fungal tree of life.</title>
        <authorList>
            <person name="Ahrendt S.R."/>
            <person name="Quandt C.A."/>
            <person name="Ciobanu D."/>
            <person name="Clum A."/>
            <person name="Salamov A."/>
            <person name="Andreopoulos B."/>
            <person name="Cheng J.F."/>
            <person name="Woyke T."/>
            <person name="Pelin A."/>
            <person name="Henrissat B."/>
            <person name="Reynolds N.K."/>
            <person name="Benny G.L."/>
            <person name="Smith M.E."/>
            <person name="James T.Y."/>
            <person name="Grigoriev I.V."/>
        </authorList>
    </citation>
    <scope>NUCLEOTIDE SEQUENCE [LARGE SCALE GENOMIC DNA]</scope>
    <source>
        <strain evidence="6 7">ATCC 52028</strain>
    </source>
</reference>
<keyword evidence="1" id="KW-0479">Metal-binding</keyword>
<gene>
    <name evidence="4" type="ORF">CAUPRSCDRAFT_3442</name>
    <name evidence="5" type="ORF">CXG81DRAFT_744</name>
</gene>
<sequence>CQTPLVRREWRELSLDERKEYVDTINAMKKAPTSDSTLGSKNRYEDFVRVHAQYTRWAHNNPMFLIWHRWFIHSFEQALKAINPKVVLPFWDWALDSQHPAASPIFDATSGFGGNGVGDTGCIGSGPFANWWTESPASFAPHCVRRVFNGNTTITGIYSPEAMYPMVADSSNFYTFASSFEQSAHASVHNGINGDNFDLPTAPNDPLFFLHHANVDRYYYLWQLQHPTQALQYNGYWTNPVTNVSENVSTSNMVQPANVPVSQLQSTTGGHNLLCYTYS</sequence>
<dbReference type="PROSITE" id="PS00498">
    <property type="entry name" value="TYROSINASE_2"/>
    <property type="match status" value="1"/>
</dbReference>
<proteinExistence type="predicted"/>
<feature type="domain" description="Tyrosinase copper-binding" evidence="3">
    <location>
        <begin position="205"/>
        <end position="216"/>
    </location>
</feature>
<dbReference type="Proteomes" id="UP000268535">
    <property type="component" value="Unassembled WGS sequence"/>
</dbReference>
<dbReference type="AlphaFoldDB" id="A0A4P9WX00"/>
<name>A0A4P9WX00_9FUNG</name>
<dbReference type="InterPro" id="IPR002227">
    <property type="entry name" value="Tyrosinase_Cu-bd"/>
</dbReference>
<organism evidence="4 6">
    <name type="scientific">Caulochytrium protostelioides</name>
    <dbReference type="NCBI Taxonomy" id="1555241"/>
    <lineage>
        <taxon>Eukaryota</taxon>
        <taxon>Fungi</taxon>
        <taxon>Fungi incertae sedis</taxon>
        <taxon>Chytridiomycota</taxon>
        <taxon>Chytridiomycota incertae sedis</taxon>
        <taxon>Chytridiomycetes</taxon>
        <taxon>Caulochytriales</taxon>
        <taxon>Caulochytriaceae</taxon>
        <taxon>Caulochytrium</taxon>
    </lineage>
</organism>
<evidence type="ECO:0000313" key="6">
    <source>
        <dbReference type="Proteomes" id="UP000268535"/>
    </source>
</evidence>
<protein>
    <submittedName>
        <fullName evidence="4">Di-copper centre-containing protein</fullName>
    </submittedName>
</protein>
<dbReference type="PANTHER" id="PTHR11474:SF126">
    <property type="entry name" value="TYROSINASE-LIKE PROTEIN TYR-1-RELATED"/>
    <property type="match status" value="1"/>
</dbReference>
<evidence type="ECO:0000259" key="3">
    <source>
        <dbReference type="PROSITE" id="PS00498"/>
    </source>
</evidence>
<dbReference type="Proteomes" id="UP000274922">
    <property type="component" value="Unassembled WGS sequence"/>
</dbReference>
<dbReference type="EMBL" id="ML014133">
    <property type="protein sequence ID" value="RKP02902.1"/>
    <property type="molecule type" value="Genomic_DNA"/>
</dbReference>
<dbReference type="Pfam" id="PF00264">
    <property type="entry name" value="Tyrosinase"/>
    <property type="match status" value="1"/>
</dbReference>
<dbReference type="GO" id="GO:0016491">
    <property type="term" value="F:oxidoreductase activity"/>
    <property type="evidence" value="ECO:0007669"/>
    <property type="project" value="InterPro"/>
</dbReference>
<evidence type="ECO:0000256" key="2">
    <source>
        <dbReference type="ARBA" id="ARBA00023008"/>
    </source>
</evidence>
<evidence type="ECO:0000313" key="4">
    <source>
        <dbReference type="EMBL" id="RKO97252.1"/>
    </source>
</evidence>
<dbReference type="InterPro" id="IPR050316">
    <property type="entry name" value="Tyrosinase/Hemocyanin"/>
</dbReference>
<evidence type="ECO:0000313" key="5">
    <source>
        <dbReference type="EMBL" id="RKP02902.1"/>
    </source>
</evidence>
<dbReference type="GO" id="GO:0046872">
    <property type="term" value="F:metal ion binding"/>
    <property type="evidence" value="ECO:0007669"/>
    <property type="project" value="UniProtKB-KW"/>
</dbReference>